<dbReference type="NCBIfam" id="TIGR00756">
    <property type="entry name" value="PPR"/>
    <property type="match status" value="4"/>
</dbReference>
<dbReference type="GO" id="GO:0009451">
    <property type="term" value="P:RNA modification"/>
    <property type="evidence" value="ECO:0007669"/>
    <property type="project" value="InterPro"/>
</dbReference>
<dbReference type="Pfam" id="PF20431">
    <property type="entry name" value="E_motif"/>
    <property type="match status" value="1"/>
</dbReference>
<feature type="repeat" description="PPR" evidence="2">
    <location>
        <begin position="336"/>
        <end position="370"/>
    </location>
</feature>
<dbReference type="Gene3D" id="1.25.40.10">
    <property type="entry name" value="Tetratricopeptide repeat domain"/>
    <property type="match status" value="4"/>
</dbReference>
<dbReference type="GO" id="GO:0003723">
    <property type="term" value="F:RNA binding"/>
    <property type="evidence" value="ECO:0007669"/>
    <property type="project" value="InterPro"/>
</dbReference>
<feature type="repeat" description="PPR" evidence="2">
    <location>
        <begin position="301"/>
        <end position="335"/>
    </location>
</feature>
<dbReference type="FunFam" id="1.25.40.10:FF:000470">
    <property type="entry name" value="Pentatricopeptide repeat-containing protein At5g66520"/>
    <property type="match status" value="1"/>
</dbReference>
<dbReference type="EMBL" id="GDJX01014730">
    <property type="protein sequence ID" value="JAT53206.1"/>
    <property type="molecule type" value="Transcribed_RNA"/>
</dbReference>
<organism evidence="3">
    <name type="scientific">Anthurium amnicola</name>
    <dbReference type="NCBI Taxonomy" id="1678845"/>
    <lineage>
        <taxon>Eukaryota</taxon>
        <taxon>Viridiplantae</taxon>
        <taxon>Streptophyta</taxon>
        <taxon>Embryophyta</taxon>
        <taxon>Tracheophyta</taxon>
        <taxon>Spermatophyta</taxon>
        <taxon>Magnoliopsida</taxon>
        <taxon>Liliopsida</taxon>
        <taxon>Araceae</taxon>
        <taxon>Pothoideae</taxon>
        <taxon>Potheae</taxon>
        <taxon>Anthurium</taxon>
    </lineage>
</organism>
<dbReference type="InterPro" id="IPR002885">
    <property type="entry name" value="PPR_rpt"/>
</dbReference>
<gene>
    <name evidence="3" type="primary">PCMP-H61_21</name>
    <name evidence="3" type="ORF">g.52479</name>
</gene>
<dbReference type="InterPro" id="IPR046848">
    <property type="entry name" value="E_motif"/>
</dbReference>
<protein>
    <submittedName>
        <fullName evidence="3">Pentatricopeptide repeat-containing protein At5g66520</fullName>
    </submittedName>
</protein>
<feature type="repeat" description="PPR" evidence="2">
    <location>
        <begin position="97"/>
        <end position="131"/>
    </location>
</feature>
<feature type="repeat" description="PPR" evidence="2">
    <location>
        <begin position="167"/>
        <end position="201"/>
    </location>
</feature>
<dbReference type="Pfam" id="PF01535">
    <property type="entry name" value="PPR"/>
    <property type="match status" value="3"/>
</dbReference>
<evidence type="ECO:0000256" key="1">
    <source>
        <dbReference type="ARBA" id="ARBA00022737"/>
    </source>
</evidence>
<accession>A0A1D1YF13</accession>
<sequence>MRALSPLIIKPGCAPFRFLCGVVGCGGRRFRDSYDYAGLLRSCASLEGLKQIHAQVITAGCGGNPFLAAKLVSQYVEFDGSGMGAARSVFDCTHQRDAFLWNVMIRGYANLSLPEDALGVYCWMRWSGVAANRYTYPFAFKACGAIGERNNGWKVHGDALKSGLESDLFVANALVACYAKCGDVATARRVFDEIPERDLVSWNSMIAGYGQSEHAQEALLLLHELLRDDTAGKPEYVTLVGLLPACTKLAAVQAGMWIHSYVIKSGIEIDVVLGSGLVGIYASCGRLPIARDVFERIPVKNIVAWNAMIKGYGMHGHAPEALHLFSEMLSTGLHPDGICFLSVLSACSHAGLVDKGWEIFRLMGEYGVEKGEVHYGCMVDLLGRAGRLQEAVELISSISTKPGKAVWGALLGACRIHKNVELAEEVFERILVLDPENAGRYLALAKTYEDAGRGDDAAGLRMMMKERKVRKPLGCSSIEVDSMIHTFGVEDESHPMTEEIYNALEELGRMVEEVGVAAIG</sequence>
<keyword evidence="1" id="KW-0677">Repeat</keyword>
<evidence type="ECO:0000256" key="2">
    <source>
        <dbReference type="PROSITE-ProRule" id="PRU00708"/>
    </source>
</evidence>
<name>A0A1D1YF13_9ARAE</name>
<reference evidence="3" key="1">
    <citation type="submission" date="2015-07" db="EMBL/GenBank/DDBJ databases">
        <title>Transcriptome Assembly of Anthurium amnicola.</title>
        <authorList>
            <person name="Suzuki J."/>
        </authorList>
    </citation>
    <scope>NUCLEOTIDE SEQUENCE</scope>
</reference>
<dbReference type="PANTHER" id="PTHR47926">
    <property type="entry name" value="PENTATRICOPEPTIDE REPEAT-CONTAINING PROTEIN"/>
    <property type="match status" value="1"/>
</dbReference>
<dbReference type="AlphaFoldDB" id="A0A1D1YF13"/>
<dbReference type="FunFam" id="1.25.40.10:FF:000090">
    <property type="entry name" value="Pentatricopeptide repeat-containing protein, chloroplastic"/>
    <property type="match status" value="1"/>
</dbReference>
<dbReference type="InterPro" id="IPR011990">
    <property type="entry name" value="TPR-like_helical_dom_sf"/>
</dbReference>
<evidence type="ECO:0000313" key="3">
    <source>
        <dbReference type="EMBL" id="JAT53206.1"/>
    </source>
</evidence>
<dbReference type="PANTHER" id="PTHR47926:SF347">
    <property type="entry name" value="PENTATRICOPEPTIDE REPEAT-CONTAINING PROTEIN"/>
    <property type="match status" value="1"/>
</dbReference>
<dbReference type="Pfam" id="PF13041">
    <property type="entry name" value="PPR_2"/>
    <property type="match status" value="2"/>
</dbReference>
<dbReference type="PROSITE" id="PS51375">
    <property type="entry name" value="PPR"/>
    <property type="match status" value="4"/>
</dbReference>
<dbReference type="SUPFAM" id="SSF48452">
    <property type="entry name" value="TPR-like"/>
    <property type="match status" value="1"/>
</dbReference>
<proteinExistence type="predicted"/>
<dbReference type="InterPro" id="IPR046960">
    <property type="entry name" value="PPR_At4g14850-like_plant"/>
</dbReference>